<dbReference type="Pfam" id="PF12697">
    <property type="entry name" value="Abhydrolase_6"/>
    <property type="match status" value="1"/>
</dbReference>
<accession>A0A364NVM4</accession>
<dbReference type="PANTHER" id="PTHR46118">
    <property type="entry name" value="PROTEIN ABHD11"/>
    <property type="match status" value="1"/>
</dbReference>
<evidence type="ECO:0000313" key="4">
    <source>
        <dbReference type="Proteomes" id="UP000251075"/>
    </source>
</evidence>
<dbReference type="PRINTS" id="PR00111">
    <property type="entry name" value="ABHYDROLASE"/>
</dbReference>
<dbReference type="Proteomes" id="UP000251075">
    <property type="component" value="Unassembled WGS sequence"/>
</dbReference>
<dbReference type="OrthoDB" id="9808398at2"/>
<keyword evidence="4" id="KW-1185">Reference proteome</keyword>
<sequence length="257" mass="27739">MSLSLNVIEAGTASDRPALLILHGLLGSARNWGAVVKSLGESRQVLALDLPNHGASPWTEVMDYPFMAREVAKVIESLGGRAAVMGHSMGGKAAMTLALTRPELVERLVVVDIAPVAYTHTFAPYVKAMRAVPLGEVTSRGEVEAHIAAQIPDKGVRAFLMQNLEGGAAGYRWRPNLAVLQAHMEDILAFPRFGDDVRYDGPTLFIDGETSDYIRPQYEDVMTALFPAHQVVEIAGAGHWVHADKPAEFLAAVSAFL</sequence>
<dbReference type="GO" id="GO:0052689">
    <property type="term" value="F:carboxylic ester hydrolase activity"/>
    <property type="evidence" value="ECO:0007669"/>
    <property type="project" value="TreeGrafter"/>
</dbReference>
<keyword evidence="1 3" id="KW-0378">Hydrolase</keyword>
<reference evidence="3 4" key="1">
    <citation type="submission" date="2017-11" db="EMBL/GenBank/DDBJ databases">
        <title>Draft genome sequence of magnetotactic bacterium Magnetospirillum kuznetsovii LBB-42.</title>
        <authorList>
            <person name="Grouzdev D.S."/>
            <person name="Rysina M.S."/>
            <person name="Baslerov R.V."/>
            <person name="Koziaeva V."/>
        </authorList>
    </citation>
    <scope>NUCLEOTIDE SEQUENCE [LARGE SCALE GENOMIC DNA]</scope>
    <source>
        <strain evidence="3 4">LBB-42</strain>
    </source>
</reference>
<evidence type="ECO:0000313" key="3">
    <source>
        <dbReference type="EMBL" id="RAU21134.1"/>
    </source>
</evidence>
<evidence type="ECO:0000259" key="2">
    <source>
        <dbReference type="Pfam" id="PF12697"/>
    </source>
</evidence>
<protein>
    <submittedName>
        <fullName evidence="3">Alpha/beta hydrolase</fullName>
    </submittedName>
</protein>
<gene>
    <name evidence="3" type="ORF">CU669_14365</name>
</gene>
<dbReference type="RefSeq" id="WP_112145904.1">
    <property type="nucleotide sequence ID" value="NZ_PGTO01000012.1"/>
</dbReference>
<feature type="domain" description="AB hydrolase-1" evidence="2">
    <location>
        <begin position="19"/>
        <end position="252"/>
    </location>
</feature>
<organism evidence="3 4">
    <name type="scientific">Paramagnetospirillum kuznetsovii</name>
    <dbReference type="NCBI Taxonomy" id="2053833"/>
    <lineage>
        <taxon>Bacteria</taxon>
        <taxon>Pseudomonadati</taxon>
        <taxon>Pseudomonadota</taxon>
        <taxon>Alphaproteobacteria</taxon>
        <taxon>Rhodospirillales</taxon>
        <taxon>Magnetospirillaceae</taxon>
        <taxon>Paramagnetospirillum</taxon>
    </lineage>
</organism>
<dbReference type="EMBL" id="PGTO01000012">
    <property type="protein sequence ID" value="RAU21134.1"/>
    <property type="molecule type" value="Genomic_DNA"/>
</dbReference>
<name>A0A364NVM4_9PROT</name>
<dbReference type="Gene3D" id="3.40.50.1820">
    <property type="entry name" value="alpha/beta hydrolase"/>
    <property type="match status" value="1"/>
</dbReference>
<comment type="caution">
    <text evidence="3">The sequence shown here is derived from an EMBL/GenBank/DDBJ whole genome shotgun (WGS) entry which is preliminary data.</text>
</comment>
<dbReference type="AlphaFoldDB" id="A0A364NVM4"/>
<evidence type="ECO:0000256" key="1">
    <source>
        <dbReference type="ARBA" id="ARBA00022801"/>
    </source>
</evidence>
<proteinExistence type="predicted"/>
<dbReference type="InterPro" id="IPR029058">
    <property type="entry name" value="AB_hydrolase_fold"/>
</dbReference>
<dbReference type="InterPro" id="IPR000073">
    <property type="entry name" value="AB_hydrolase_1"/>
</dbReference>
<dbReference type="SUPFAM" id="SSF53474">
    <property type="entry name" value="alpha/beta-Hydrolases"/>
    <property type="match status" value="1"/>
</dbReference>
<dbReference type="PANTHER" id="PTHR46118:SF4">
    <property type="entry name" value="PROTEIN ABHD11"/>
    <property type="match status" value="1"/>
</dbReference>